<evidence type="ECO:0000256" key="2">
    <source>
        <dbReference type="ARBA" id="ARBA00022475"/>
    </source>
</evidence>
<accession>A0A7W7Y5C5</accession>
<feature type="transmembrane region" description="Helical" evidence="6">
    <location>
        <begin position="201"/>
        <end position="224"/>
    </location>
</feature>
<evidence type="ECO:0000256" key="5">
    <source>
        <dbReference type="ARBA" id="ARBA00023136"/>
    </source>
</evidence>
<proteinExistence type="predicted"/>
<dbReference type="AlphaFoldDB" id="A0A7W7Y5C5"/>
<gene>
    <name evidence="7" type="ORF">HNR37_001435</name>
</gene>
<feature type="transmembrane region" description="Helical" evidence="6">
    <location>
        <begin position="161"/>
        <end position="189"/>
    </location>
</feature>
<comment type="caution">
    <text evidence="7">The sequence shown here is derived from an EMBL/GenBank/DDBJ whole genome shotgun (WGS) entry which is preliminary data.</text>
</comment>
<dbReference type="InterPro" id="IPR017039">
    <property type="entry name" value="Virul_fac_BrkB"/>
</dbReference>
<reference evidence="7 8" key="1">
    <citation type="submission" date="2020-08" db="EMBL/GenBank/DDBJ databases">
        <title>Genomic Encyclopedia of Type Strains, Phase IV (KMG-IV): sequencing the most valuable type-strain genomes for metagenomic binning, comparative biology and taxonomic classification.</title>
        <authorList>
            <person name="Goeker M."/>
        </authorList>
    </citation>
    <scope>NUCLEOTIDE SEQUENCE [LARGE SCALE GENOMIC DNA]</scope>
    <source>
        <strain evidence="7 8">DSM 22071</strain>
    </source>
</reference>
<sequence length="271" mass="30806">MPLPAMPTSLRSLRRRIGSAISFFDAELSYYAASLSFYTIFAFIPLLLVALSITTRFPGFEEHFSDLRDFILSQLLPANVDVAGQFLSTFLDDISRLGMVGAIYIAITSVLFFKNYQHIASRIFRTVPRDFWSSVTTYWTLMTLMPLGLAASLYFTTRAQIALQAYGLDIGLLIPYLIIWATFFVIFVISANKPLQTRNALVTSFLTAVAWNVTKELFVAYAVIGKAYTTIYGSFSIVLLFFLWIYISWIILLYGMRLCEGFHTVFDIHEQ</sequence>
<evidence type="ECO:0000256" key="4">
    <source>
        <dbReference type="ARBA" id="ARBA00022989"/>
    </source>
</evidence>
<dbReference type="Proteomes" id="UP000528322">
    <property type="component" value="Unassembled WGS sequence"/>
</dbReference>
<dbReference type="GO" id="GO:0005886">
    <property type="term" value="C:plasma membrane"/>
    <property type="evidence" value="ECO:0007669"/>
    <property type="project" value="UniProtKB-SubCell"/>
</dbReference>
<feature type="transmembrane region" description="Helical" evidence="6">
    <location>
        <begin position="97"/>
        <end position="116"/>
    </location>
</feature>
<keyword evidence="8" id="KW-1185">Reference proteome</keyword>
<dbReference type="PIRSF" id="PIRSF035875">
    <property type="entry name" value="RNase_BN"/>
    <property type="match status" value="1"/>
</dbReference>
<feature type="transmembrane region" description="Helical" evidence="6">
    <location>
        <begin position="28"/>
        <end position="49"/>
    </location>
</feature>
<keyword evidence="2" id="KW-1003">Cell membrane</keyword>
<name>A0A7W7Y5C5_9BACT</name>
<dbReference type="Pfam" id="PF03631">
    <property type="entry name" value="Virul_fac_BrkB"/>
    <property type="match status" value="1"/>
</dbReference>
<organism evidence="7 8">
    <name type="scientific">Desulfurispira natronophila</name>
    <dbReference type="NCBI Taxonomy" id="682562"/>
    <lineage>
        <taxon>Bacteria</taxon>
        <taxon>Pseudomonadati</taxon>
        <taxon>Chrysiogenota</taxon>
        <taxon>Chrysiogenia</taxon>
        <taxon>Chrysiogenales</taxon>
        <taxon>Chrysiogenaceae</taxon>
        <taxon>Desulfurispira</taxon>
    </lineage>
</organism>
<dbReference type="PANTHER" id="PTHR30213:SF0">
    <property type="entry name" value="UPF0761 MEMBRANE PROTEIN YIHY"/>
    <property type="match status" value="1"/>
</dbReference>
<evidence type="ECO:0000256" key="1">
    <source>
        <dbReference type="ARBA" id="ARBA00004651"/>
    </source>
</evidence>
<evidence type="ECO:0000313" key="8">
    <source>
        <dbReference type="Proteomes" id="UP000528322"/>
    </source>
</evidence>
<feature type="transmembrane region" description="Helical" evidence="6">
    <location>
        <begin position="230"/>
        <end position="254"/>
    </location>
</feature>
<protein>
    <submittedName>
        <fullName evidence="7">Membrane protein</fullName>
    </submittedName>
</protein>
<keyword evidence="5 6" id="KW-0472">Membrane</keyword>
<comment type="subcellular location">
    <subcellularLocation>
        <location evidence="1">Cell membrane</location>
        <topology evidence="1">Multi-pass membrane protein</topology>
    </subcellularLocation>
</comment>
<keyword evidence="3 6" id="KW-0812">Transmembrane</keyword>
<feature type="transmembrane region" description="Helical" evidence="6">
    <location>
        <begin position="137"/>
        <end position="155"/>
    </location>
</feature>
<dbReference type="NCBIfam" id="TIGR00765">
    <property type="entry name" value="yihY_not_rbn"/>
    <property type="match status" value="1"/>
</dbReference>
<dbReference type="EMBL" id="JACHID010000008">
    <property type="protein sequence ID" value="MBB5022107.1"/>
    <property type="molecule type" value="Genomic_DNA"/>
</dbReference>
<evidence type="ECO:0000313" key="7">
    <source>
        <dbReference type="EMBL" id="MBB5022107.1"/>
    </source>
</evidence>
<keyword evidence="4 6" id="KW-1133">Transmembrane helix</keyword>
<evidence type="ECO:0000256" key="3">
    <source>
        <dbReference type="ARBA" id="ARBA00022692"/>
    </source>
</evidence>
<dbReference type="PANTHER" id="PTHR30213">
    <property type="entry name" value="INNER MEMBRANE PROTEIN YHJD"/>
    <property type="match status" value="1"/>
</dbReference>
<evidence type="ECO:0000256" key="6">
    <source>
        <dbReference type="SAM" id="Phobius"/>
    </source>
</evidence>